<accession>A0A0N5A0I5</accession>
<dbReference type="Proteomes" id="UP000038045">
    <property type="component" value="Unplaced"/>
</dbReference>
<evidence type="ECO:0000256" key="5">
    <source>
        <dbReference type="ARBA" id="ARBA00022832"/>
    </source>
</evidence>
<evidence type="ECO:0000256" key="6">
    <source>
        <dbReference type="ARBA" id="ARBA00023098"/>
    </source>
</evidence>
<evidence type="ECO:0000313" key="11">
    <source>
        <dbReference type="Proteomes" id="UP000038045"/>
    </source>
</evidence>
<evidence type="ECO:0000256" key="1">
    <source>
        <dbReference type="ARBA" id="ARBA00005005"/>
    </source>
</evidence>
<keyword evidence="3" id="KW-0813">Transport</keyword>
<keyword evidence="7" id="KW-0012">Acyltransferase</keyword>
<evidence type="ECO:0000259" key="10">
    <source>
        <dbReference type="Pfam" id="PF00755"/>
    </source>
</evidence>
<dbReference type="Gene3D" id="3.30.559.70">
    <property type="entry name" value="Choline/Carnitine o-acyltransferase, domain 2"/>
    <property type="match status" value="1"/>
</dbReference>
<dbReference type="GO" id="GO:0006635">
    <property type="term" value="P:fatty acid beta-oxidation"/>
    <property type="evidence" value="ECO:0007669"/>
    <property type="project" value="UniProtKB-UniPathway"/>
</dbReference>
<dbReference type="Pfam" id="PF00755">
    <property type="entry name" value="Carn_acyltransf"/>
    <property type="match status" value="1"/>
</dbReference>
<evidence type="ECO:0000256" key="2">
    <source>
        <dbReference type="ARBA" id="ARBA00005232"/>
    </source>
</evidence>
<evidence type="ECO:0000313" key="12">
    <source>
        <dbReference type="WBParaSite" id="PTRK_0001493200.1"/>
    </source>
</evidence>
<evidence type="ECO:0000256" key="8">
    <source>
        <dbReference type="ARBA" id="ARBA00048999"/>
    </source>
</evidence>
<evidence type="ECO:0000256" key="9">
    <source>
        <dbReference type="PIRSR" id="PIRSR600542-1"/>
    </source>
</evidence>
<dbReference type="PANTHER" id="PTHR22589:SF16">
    <property type="entry name" value="CARNITINE O-PALMITOYLTRANSFERASE 2, MITOCHONDRIAL"/>
    <property type="match status" value="1"/>
</dbReference>
<keyword evidence="6" id="KW-0443">Lipid metabolism</keyword>
<comment type="pathway">
    <text evidence="1">Lipid metabolism; fatty acid beta-oxidation.</text>
</comment>
<sequence>MFNNMKRIPILKGSVCSTKNVMIRSVTTLHGDEYNFIHKSKLPTFKYQKSLPRLPIPKLEKTIERYLNAAEAVLPESKFSKIKSLTKEFEASEGKELHELLVNHDKANKHTSYISEPWFDMYLSSRDPCPVNFNPFMMYAPDKDPKQNDQLTRATNFVISYGRIKKALDKGCLDPEVFFMKPEVKDSFLYNLLVKSSPDVISWYVGYLFKAFALDMSQYGNLFGGSRIPEIGKDRLHLNRSSNYFVVAKGGNFYKVQLFDNSENILRPEVIQSSLAKILSSTSIVDDNCAVGSLTCANRDTWAKARKNLEKSHISSDSLAAIDSSLFLLCLDDLNSTDPQELVQSLLIGFNGANRWFDKCFQCIVDKNGQASINFEHSWGDGVAVLRLMNESKKDTENNRFVTSEDKVDTSINVDKYVKRLEFELTSEDKANITEIQKEHLTRNSNLEFSTVEYSGLNKNLIKKCKVSPDSIMQLGIQLAYYKTYKEFVPTYESASTAAFLRGRTECVRSATIDTKNVVLAITEGKSNVNDLIRKASSTHYKLCKEAAMGEGIDRHLLGLKIMAQKYNKPTPEFYNNDIVQYMNHFIISTSTLSSDTIVFGGFGPVVSDGFGIGYNVSADKMGAVISAYKNQKSAHEFADSLHSGLDEIKFNLTKEV</sequence>
<dbReference type="Gene3D" id="1.20.1280.180">
    <property type="match status" value="1"/>
</dbReference>
<keyword evidence="11" id="KW-1185">Reference proteome</keyword>
<dbReference type="Gene3D" id="3.30.559.10">
    <property type="entry name" value="Chloramphenicol acetyltransferase-like domain"/>
    <property type="match status" value="1"/>
</dbReference>
<keyword evidence="4" id="KW-0808">Transferase</keyword>
<dbReference type="InterPro" id="IPR000542">
    <property type="entry name" value="Carn_acyl_trans"/>
</dbReference>
<evidence type="ECO:0000256" key="4">
    <source>
        <dbReference type="ARBA" id="ARBA00022679"/>
    </source>
</evidence>
<dbReference type="AlphaFoldDB" id="A0A0N5A0I5"/>
<dbReference type="UniPathway" id="UPA00659"/>
<keyword evidence="5" id="KW-0276">Fatty acid metabolism</keyword>
<dbReference type="WBParaSite" id="PTRK_0001493200.1">
    <property type="protein sequence ID" value="PTRK_0001493200.1"/>
    <property type="gene ID" value="PTRK_0001493200"/>
</dbReference>
<reference evidence="12" key="1">
    <citation type="submission" date="2017-02" db="UniProtKB">
        <authorList>
            <consortium name="WormBaseParasite"/>
        </authorList>
    </citation>
    <scope>IDENTIFICATION</scope>
</reference>
<feature type="active site" description="Proton acceptor" evidence="9">
    <location>
        <position position="377"/>
    </location>
</feature>
<dbReference type="InterPro" id="IPR023213">
    <property type="entry name" value="CAT-like_dom_sf"/>
</dbReference>
<dbReference type="GO" id="GO:0004095">
    <property type="term" value="F:carnitine O-palmitoyltransferase activity"/>
    <property type="evidence" value="ECO:0007669"/>
    <property type="project" value="TreeGrafter"/>
</dbReference>
<protein>
    <submittedName>
        <fullName evidence="12">Carn_acyltransf domain-containing protein</fullName>
    </submittedName>
</protein>
<comment type="similarity">
    <text evidence="2">Belongs to the carnitine/choline acetyltransferase family.</text>
</comment>
<feature type="domain" description="Choline/carnitine acyltransferase" evidence="10">
    <location>
        <begin position="54"/>
        <end position="643"/>
    </location>
</feature>
<dbReference type="Gene3D" id="1.10.275.20">
    <property type="entry name" value="Choline/Carnitine o-acyltransferase"/>
    <property type="match status" value="1"/>
</dbReference>
<proteinExistence type="inferred from homology"/>
<dbReference type="InterPro" id="IPR042231">
    <property type="entry name" value="Cho/carn_acyl_trans_2"/>
</dbReference>
<evidence type="ECO:0000256" key="3">
    <source>
        <dbReference type="ARBA" id="ARBA00022448"/>
    </source>
</evidence>
<dbReference type="InterPro" id="IPR039551">
    <property type="entry name" value="Cho/carn_acyl_trans"/>
</dbReference>
<dbReference type="InterPro" id="IPR042572">
    <property type="entry name" value="Carn_acyl_trans_N"/>
</dbReference>
<dbReference type="PANTHER" id="PTHR22589">
    <property type="entry name" value="CARNITINE O-ACYLTRANSFERASE"/>
    <property type="match status" value="1"/>
</dbReference>
<comment type="catalytic activity">
    <reaction evidence="8">
        <text>4,8-dimethylnonanoyl-CoA + (R)-carnitine = O-4,8-dimethylnonanoyl-(R)-carnitine + CoA</text>
        <dbReference type="Rhea" id="RHEA:44860"/>
        <dbReference type="ChEBI" id="CHEBI:16347"/>
        <dbReference type="ChEBI" id="CHEBI:57287"/>
        <dbReference type="ChEBI" id="CHEBI:77061"/>
        <dbReference type="ChEBI" id="CHEBI:84654"/>
    </reaction>
</comment>
<dbReference type="STRING" id="131310.A0A0N5A0I5"/>
<evidence type="ECO:0000256" key="7">
    <source>
        <dbReference type="ARBA" id="ARBA00023315"/>
    </source>
</evidence>
<dbReference type="GO" id="GO:0005739">
    <property type="term" value="C:mitochondrion"/>
    <property type="evidence" value="ECO:0007669"/>
    <property type="project" value="TreeGrafter"/>
</dbReference>
<name>A0A0N5A0I5_PARTI</name>
<dbReference type="SUPFAM" id="SSF52777">
    <property type="entry name" value="CoA-dependent acyltransferases"/>
    <property type="match status" value="2"/>
</dbReference>
<organism evidence="11 12">
    <name type="scientific">Parastrongyloides trichosuri</name>
    <name type="common">Possum-specific nematode worm</name>
    <dbReference type="NCBI Taxonomy" id="131310"/>
    <lineage>
        <taxon>Eukaryota</taxon>
        <taxon>Metazoa</taxon>
        <taxon>Ecdysozoa</taxon>
        <taxon>Nematoda</taxon>
        <taxon>Chromadorea</taxon>
        <taxon>Rhabditida</taxon>
        <taxon>Tylenchina</taxon>
        <taxon>Panagrolaimomorpha</taxon>
        <taxon>Strongyloidoidea</taxon>
        <taxon>Strongyloididae</taxon>
        <taxon>Parastrongyloides</taxon>
    </lineage>
</organism>